<organism evidence="1 2">
    <name type="scientific">Striga hermonthica</name>
    <name type="common">Purple witchweed</name>
    <name type="synonym">Buchnera hermonthica</name>
    <dbReference type="NCBI Taxonomy" id="68872"/>
    <lineage>
        <taxon>Eukaryota</taxon>
        <taxon>Viridiplantae</taxon>
        <taxon>Streptophyta</taxon>
        <taxon>Embryophyta</taxon>
        <taxon>Tracheophyta</taxon>
        <taxon>Spermatophyta</taxon>
        <taxon>Magnoliopsida</taxon>
        <taxon>eudicotyledons</taxon>
        <taxon>Gunneridae</taxon>
        <taxon>Pentapetalae</taxon>
        <taxon>asterids</taxon>
        <taxon>lamiids</taxon>
        <taxon>Lamiales</taxon>
        <taxon>Orobanchaceae</taxon>
        <taxon>Buchnereae</taxon>
        <taxon>Striga</taxon>
    </lineage>
</organism>
<comment type="caution">
    <text evidence="1">The sequence shown here is derived from an EMBL/GenBank/DDBJ whole genome shotgun (WGS) entry which is preliminary data.</text>
</comment>
<evidence type="ECO:0000313" key="2">
    <source>
        <dbReference type="Proteomes" id="UP001153555"/>
    </source>
</evidence>
<evidence type="ECO:0000313" key="1">
    <source>
        <dbReference type="EMBL" id="CAA0805963.1"/>
    </source>
</evidence>
<gene>
    <name evidence="1" type="ORF">SHERM_00869</name>
</gene>
<protein>
    <submittedName>
        <fullName evidence="1">Uncharacterized protein</fullName>
    </submittedName>
</protein>
<reference evidence="1" key="1">
    <citation type="submission" date="2019-12" db="EMBL/GenBank/DDBJ databases">
        <authorList>
            <person name="Scholes J."/>
        </authorList>
    </citation>
    <scope>NUCLEOTIDE SEQUENCE</scope>
</reference>
<accession>A0A9N7QYQ8</accession>
<dbReference type="EMBL" id="CACSLK010000214">
    <property type="protein sequence ID" value="CAA0805963.1"/>
    <property type="molecule type" value="Genomic_DNA"/>
</dbReference>
<proteinExistence type="predicted"/>
<dbReference type="AlphaFoldDB" id="A0A9N7QYQ8"/>
<dbReference type="Proteomes" id="UP001153555">
    <property type="component" value="Unassembled WGS sequence"/>
</dbReference>
<name>A0A9N7QYQ8_STRHE</name>
<sequence>DKLSIQEEFWTFMRRSKEDLERFTTRSLKRSAIFGKSCSYQILEGKISIRSSILKIFKSHARIPHQRNLPYMKDF</sequence>
<feature type="non-terminal residue" evidence="1">
    <location>
        <position position="75"/>
    </location>
</feature>
<keyword evidence="2" id="KW-1185">Reference proteome</keyword>
<feature type="non-terminal residue" evidence="1">
    <location>
        <position position="1"/>
    </location>
</feature>